<evidence type="ECO:0000256" key="8">
    <source>
        <dbReference type="ARBA" id="ARBA00023242"/>
    </source>
</evidence>
<proteinExistence type="predicted"/>
<feature type="domain" description="BRCT" evidence="10">
    <location>
        <begin position="1245"/>
        <end position="1341"/>
    </location>
</feature>
<accession>A0AAV3AUV8</accession>
<keyword evidence="8" id="KW-0539">Nucleus</keyword>
<keyword evidence="3" id="KW-0677">Repeat</keyword>
<evidence type="ECO:0000259" key="10">
    <source>
        <dbReference type="PROSITE" id="PS50172"/>
    </source>
</evidence>
<keyword evidence="5" id="KW-0863">Zinc-finger</keyword>
<evidence type="ECO:0000256" key="7">
    <source>
        <dbReference type="ARBA" id="ARBA00023204"/>
    </source>
</evidence>
<comment type="caution">
    <text evidence="11">The sequence shown here is derived from an EMBL/GenBank/DDBJ whole genome shotgun (WGS) entry which is preliminary data.</text>
</comment>
<evidence type="ECO:0000256" key="4">
    <source>
        <dbReference type="ARBA" id="ARBA00022763"/>
    </source>
</evidence>
<dbReference type="GO" id="GO:0004842">
    <property type="term" value="F:ubiquitin-protein transferase activity"/>
    <property type="evidence" value="ECO:0007669"/>
    <property type="project" value="TreeGrafter"/>
</dbReference>
<feature type="compositionally biased region" description="Polar residues" evidence="9">
    <location>
        <begin position="821"/>
        <end position="840"/>
    </location>
</feature>
<dbReference type="PROSITE" id="PS50172">
    <property type="entry name" value="BRCT"/>
    <property type="match status" value="2"/>
</dbReference>
<feature type="region of interest" description="Disordered" evidence="9">
    <location>
        <begin position="1024"/>
        <end position="1126"/>
    </location>
</feature>
<reference evidence="11" key="1">
    <citation type="thesis" date="2020" institute="ProQuest LLC" country="789 East Eisenhower Parkway, Ann Arbor, MI, USA">
        <title>Comparative Genomics and Chromosome Evolution.</title>
        <authorList>
            <person name="Mudd A.B."/>
        </authorList>
    </citation>
    <scope>NUCLEOTIDE SEQUENCE</scope>
    <source>
        <strain evidence="11">1538</strain>
        <tissue evidence="11">Blood</tissue>
    </source>
</reference>
<dbReference type="FunFam" id="3.40.50.10190:FF:000025">
    <property type="entry name" value="Breast cancer type 1 susceptibility protein homolog"/>
    <property type="match status" value="1"/>
</dbReference>
<dbReference type="CDD" id="cd17721">
    <property type="entry name" value="BRCT_BRCA1_rpt2"/>
    <property type="match status" value="1"/>
</dbReference>
<dbReference type="InterPro" id="IPR031099">
    <property type="entry name" value="BRCA1-associated"/>
</dbReference>
<dbReference type="GO" id="GO:0045944">
    <property type="term" value="P:positive regulation of transcription by RNA polymerase II"/>
    <property type="evidence" value="ECO:0007669"/>
    <property type="project" value="TreeGrafter"/>
</dbReference>
<dbReference type="GO" id="GO:0031436">
    <property type="term" value="C:BRCA1-BARD1 complex"/>
    <property type="evidence" value="ECO:0007669"/>
    <property type="project" value="TreeGrafter"/>
</dbReference>
<dbReference type="SUPFAM" id="SSF52113">
    <property type="entry name" value="BRCT domain"/>
    <property type="match status" value="2"/>
</dbReference>
<dbReference type="PIRSF" id="PIRSF001734">
    <property type="entry name" value="BRCA1"/>
    <property type="match status" value="1"/>
</dbReference>
<dbReference type="GO" id="GO:0070531">
    <property type="term" value="C:BRCA1-A complex"/>
    <property type="evidence" value="ECO:0007669"/>
    <property type="project" value="TreeGrafter"/>
</dbReference>
<feature type="compositionally biased region" description="Basic and acidic residues" evidence="9">
    <location>
        <begin position="1024"/>
        <end position="1033"/>
    </location>
</feature>
<feature type="domain" description="BRCT" evidence="10">
    <location>
        <begin position="1154"/>
        <end position="1225"/>
    </location>
</feature>
<dbReference type="Pfam" id="PF12820">
    <property type="entry name" value="BRCT_assoc"/>
    <property type="match status" value="1"/>
</dbReference>
<feature type="compositionally biased region" description="Polar residues" evidence="9">
    <location>
        <begin position="1070"/>
        <end position="1126"/>
    </location>
</feature>
<feature type="region of interest" description="Disordered" evidence="9">
    <location>
        <begin position="687"/>
        <end position="713"/>
    </location>
</feature>
<comment type="subcellular location">
    <subcellularLocation>
        <location evidence="1">Nucleus</location>
    </subcellularLocation>
</comment>
<evidence type="ECO:0000256" key="5">
    <source>
        <dbReference type="ARBA" id="ARBA00022771"/>
    </source>
</evidence>
<dbReference type="GO" id="GO:0008270">
    <property type="term" value="F:zinc ion binding"/>
    <property type="evidence" value="ECO:0007669"/>
    <property type="project" value="UniProtKB-KW"/>
</dbReference>
<protein>
    <recommendedName>
        <fullName evidence="10">BRCT domain-containing protein</fullName>
    </recommendedName>
</protein>
<feature type="region of interest" description="Disordered" evidence="9">
    <location>
        <begin position="926"/>
        <end position="946"/>
    </location>
</feature>
<keyword evidence="6" id="KW-0862">Zinc</keyword>
<evidence type="ECO:0000313" key="11">
    <source>
        <dbReference type="EMBL" id="DBA27962.1"/>
    </source>
</evidence>
<dbReference type="FunFam" id="3.40.50.10190:FF:000006">
    <property type="entry name" value="Breast cancer type 1 susceptibility protein homolog"/>
    <property type="match status" value="1"/>
</dbReference>
<feature type="region of interest" description="Disordered" evidence="9">
    <location>
        <begin position="958"/>
        <end position="979"/>
    </location>
</feature>
<feature type="region of interest" description="Disordered" evidence="9">
    <location>
        <begin position="750"/>
        <end position="864"/>
    </location>
</feature>
<feature type="compositionally biased region" description="Polar residues" evidence="9">
    <location>
        <begin position="927"/>
        <end position="946"/>
    </location>
</feature>
<dbReference type="GO" id="GO:0007095">
    <property type="term" value="P:mitotic G2 DNA damage checkpoint signaling"/>
    <property type="evidence" value="ECO:0007669"/>
    <property type="project" value="TreeGrafter"/>
</dbReference>
<feature type="region of interest" description="Disordered" evidence="9">
    <location>
        <begin position="315"/>
        <end position="429"/>
    </location>
</feature>
<dbReference type="InterPro" id="IPR001357">
    <property type="entry name" value="BRCT_dom"/>
</dbReference>
<evidence type="ECO:0000256" key="3">
    <source>
        <dbReference type="ARBA" id="ARBA00022737"/>
    </source>
</evidence>
<feature type="compositionally biased region" description="Acidic residues" evidence="9">
    <location>
        <begin position="780"/>
        <end position="790"/>
    </location>
</feature>
<feature type="compositionally biased region" description="Polar residues" evidence="9">
    <location>
        <begin position="792"/>
        <end position="805"/>
    </location>
</feature>
<keyword evidence="2" id="KW-0479">Metal-binding</keyword>
<dbReference type="InterPro" id="IPR036420">
    <property type="entry name" value="BRCT_dom_sf"/>
</dbReference>
<dbReference type="Proteomes" id="UP001181693">
    <property type="component" value="Unassembled WGS sequence"/>
</dbReference>
<dbReference type="Gene3D" id="3.40.50.10190">
    <property type="entry name" value="BRCT domain"/>
    <property type="match status" value="2"/>
</dbReference>
<feature type="region of interest" description="Disordered" evidence="9">
    <location>
        <begin position="599"/>
        <end position="622"/>
    </location>
</feature>
<dbReference type="EMBL" id="DYDO01000003">
    <property type="protein sequence ID" value="DBA27962.1"/>
    <property type="molecule type" value="Genomic_DNA"/>
</dbReference>
<dbReference type="GO" id="GO:0000724">
    <property type="term" value="P:double-strand break repair via homologous recombination"/>
    <property type="evidence" value="ECO:0007669"/>
    <property type="project" value="TreeGrafter"/>
</dbReference>
<dbReference type="SMART" id="SM00292">
    <property type="entry name" value="BRCT"/>
    <property type="match status" value="2"/>
</dbReference>
<gene>
    <name evidence="11" type="ORF">GDO54_008397</name>
</gene>
<feature type="region of interest" description="Disordered" evidence="9">
    <location>
        <begin position="647"/>
        <end position="675"/>
    </location>
</feature>
<dbReference type="PANTHER" id="PTHR13763">
    <property type="entry name" value="BREAST CANCER TYPE 1 SUSCEPTIBILITY PROTEIN BRCA1"/>
    <property type="match status" value="1"/>
</dbReference>
<keyword evidence="4" id="KW-0227">DNA damage</keyword>
<dbReference type="GO" id="GO:0043009">
    <property type="term" value="P:chordate embryonic development"/>
    <property type="evidence" value="ECO:0007669"/>
    <property type="project" value="TreeGrafter"/>
</dbReference>
<evidence type="ECO:0000256" key="2">
    <source>
        <dbReference type="ARBA" id="ARBA00022723"/>
    </source>
</evidence>
<feature type="compositionally biased region" description="Polar residues" evidence="9">
    <location>
        <begin position="376"/>
        <end position="389"/>
    </location>
</feature>
<sequence>MTYDLIMSGPCSLLFSIFYFSFFFVYAAEYGFSERDLESTKSNLLCVEGPRSLNENATKKRSSKAQHSLVLEVDLADRKNEQNLLGDVVKNTVHNDQTETTIQIKKHVHDESQTLKIAIDNLYDKDDSVPEEMASTQSSPSFMYNAVSKKRLKRSIQRVNEWLQKTSEVLNATPWDEELLSEVFPELDDELSDNGSSVSTETEIMTAFCPSALLETVEKGNVHDKIFGKVYKREKKSNLVTKKTVVANVHVDGVADSEKRNKMPKWLSNCVQPEDFIRIETMEENSNADDKDTLVANNHIINSDENESNQHLRCLKNDESNAPETKSKTQNKSRKRKSESSLNTLPVQSPLLVTKSELAKDKHSPSHLPENKIGTDPSSMETEDNQTNVRRSRRLNMLSKKVETSSNQKPAGASAKKIRNTEPACNDPNTERIVQSKQLHYSAVIESEDQIISSLTHKGKERQFVTDVEIHPIHLDYETSQLTDLGGKECCNMPDEAVSNVLNSEDIDTQHLMKAFKSAKRMSFKLDTITGTENKEQLNPLNQSNTKTQLQNKYQAQIALPASDNKEQVIHTNEATHSNDNKSSKFNADSEAVQQNGHNRAGHVDLNPVNKPHEDGSQESISDISKSEVLVLCSENDTRLHPIITYQSPSSVRREDNRSVTAQGENEQVKKDCYRKPSFYEEQVNQITSDNGSQGSVTQKQQEHSVSHRSSLEVYSDTPDGLVCIADGPGEEQNVCAEAEKSFVFAKEEEVGGFDSSKSPNNESQLVKRKKRRTRKLESSEEESSEDEELPSFNQLFGNTLSSAGQKRVSSELSSGAGGLNMSSGMFNSTNGNKTQTSLNFPGETLPGSQEQVEKKDNETADNNCEDTCLEQNLDEGSECASEASHTGDSSGLSSQCEMFNTQQRDALRNNLQKLQEEMAALEAVLEQQSTQSPSSEKEQASTAELNTRRLQVACQKQTDHETDISPDTVPETGMQSPWSVEQPVQIDIRLRSPTPPLSQPQTRSTKQTRSTFILLKELKENSLTQEECKESDNMEESSECSPFTKEPDTCKPPEAVLNKATASPRRSLRNTTLSNKEINTSSAYNGRNSAVSKQQSQQFKTNIDGNRRSSSPVFTSPARSKRGSTTSKIPVIANKRNFSLVASGLSHSELILVQKFAKKTQSIFSGEISESTTHIIMKTDEYLVCERTLKYFLGIAGRKWVVSYDWIVQSFREGRILDEYDFEVRGDVINGRNHRGPRRSRLGSDGLLLSDFEICCLGNFKDMTQESLEWMVSLCGASLVKEPQMFKHKEGATSLVVVQPDGKTDYAAIRKRYRALVVTREWVLDSVASYKLQAFDGYLV</sequence>
<feature type="compositionally biased region" description="Polar residues" evidence="9">
    <location>
        <begin position="687"/>
        <end position="700"/>
    </location>
</feature>
<dbReference type="CDD" id="cd17735">
    <property type="entry name" value="BRCT_BRCA1_rpt1"/>
    <property type="match status" value="1"/>
</dbReference>
<evidence type="ECO:0000256" key="6">
    <source>
        <dbReference type="ARBA" id="ARBA00022833"/>
    </source>
</evidence>
<feature type="compositionally biased region" description="Polar residues" evidence="9">
    <location>
        <begin position="756"/>
        <end position="765"/>
    </location>
</feature>
<dbReference type="PANTHER" id="PTHR13763:SF0">
    <property type="entry name" value="BREAST CANCER TYPE 1 SUSCEPTIBILITY PROTEIN"/>
    <property type="match status" value="1"/>
</dbReference>
<evidence type="ECO:0000256" key="1">
    <source>
        <dbReference type="ARBA" id="ARBA00004123"/>
    </source>
</evidence>
<name>A0AAV3AUV8_PYXAD</name>
<organism evidence="11 12">
    <name type="scientific">Pyxicephalus adspersus</name>
    <name type="common">African bullfrog</name>
    <dbReference type="NCBI Taxonomy" id="30357"/>
    <lineage>
        <taxon>Eukaryota</taxon>
        <taxon>Metazoa</taxon>
        <taxon>Chordata</taxon>
        <taxon>Craniata</taxon>
        <taxon>Vertebrata</taxon>
        <taxon>Euteleostomi</taxon>
        <taxon>Amphibia</taxon>
        <taxon>Batrachia</taxon>
        <taxon>Anura</taxon>
        <taxon>Neobatrachia</taxon>
        <taxon>Ranoidea</taxon>
        <taxon>Pyxicephalidae</taxon>
        <taxon>Pyxicephalinae</taxon>
        <taxon>Pyxicephalus</taxon>
    </lineage>
</organism>
<keyword evidence="12" id="KW-1185">Reference proteome</keyword>
<dbReference type="Pfam" id="PF00533">
    <property type="entry name" value="BRCT"/>
    <property type="match status" value="2"/>
</dbReference>
<evidence type="ECO:0000313" key="12">
    <source>
        <dbReference type="Proteomes" id="UP001181693"/>
    </source>
</evidence>
<keyword evidence="7" id="KW-0234">DNA repair</keyword>
<evidence type="ECO:0000256" key="9">
    <source>
        <dbReference type="SAM" id="MobiDB-lite"/>
    </source>
</evidence>
<dbReference type="InterPro" id="IPR025994">
    <property type="entry name" value="BRCA1_serine_dom"/>
</dbReference>